<dbReference type="STRING" id="1802056.A2954_01295"/>
<evidence type="ECO:0000313" key="3">
    <source>
        <dbReference type="EMBL" id="OGK42460.1"/>
    </source>
</evidence>
<dbReference type="InterPro" id="IPR036291">
    <property type="entry name" value="NAD(P)-bd_dom_sf"/>
</dbReference>
<accession>A0A1F7IGH2</accession>
<protein>
    <recommendedName>
        <fullName evidence="2">NAD-dependent epimerase/dehydratase domain-containing protein</fullName>
    </recommendedName>
</protein>
<dbReference type="SUPFAM" id="SSF51735">
    <property type="entry name" value="NAD(P)-binding Rossmann-fold domains"/>
    <property type="match status" value="1"/>
</dbReference>
<keyword evidence="1" id="KW-0812">Transmembrane</keyword>
<organism evidence="3 4">
    <name type="scientific">Candidatus Roizmanbacteria bacterium RIFCSPLOWO2_01_FULL_37_12</name>
    <dbReference type="NCBI Taxonomy" id="1802056"/>
    <lineage>
        <taxon>Bacteria</taxon>
        <taxon>Candidatus Roizmaniibacteriota</taxon>
    </lineage>
</organism>
<evidence type="ECO:0000313" key="4">
    <source>
        <dbReference type="Proteomes" id="UP000177698"/>
    </source>
</evidence>
<dbReference type="Pfam" id="PF01370">
    <property type="entry name" value="Epimerase"/>
    <property type="match status" value="1"/>
</dbReference>
<keyword evidence="1" id="KW-1133">Transmembrane helix</keyword>
<dbReference type="AlphaFoldDB" id="A0A1F7IGH2"/>
<sequence>MQQHNKLINKLKEPIIIFGAGGFVGFNLLQKLLAYRKDIFGVFSDPKKNWRLREFHTSPLYVVKCDIRERSAVKSLISRIKPKTVFNLAAYGAYSTQKDFYLKENGLDKESIRKTILKLI</sequence>
<dbReference type="InterPro" id="IPR001509">
    <property type="entry name" value="Epimerase_deHydtase"/>
</dbReference>
<dbReference type="Gene3D" id="3.40.50.720">
    <property type="entry name" value="NAD(P)-binding Rossmann-like Domain"/>
    <property type="match status" value="1"/>
</dbReference>
<name>A0A1F7IGH2_9BACT</name>
<evidence type="ECO:0000259" key="2">
    <source>
        <dbReference type="Pfam" id="PF01370"/>
    </source>
</evidence>
<evidence type="ECO:0000256" key="1">
    <source>
        <dbReference type="SAM" id="Phobius"/>
    </source>
</evidence>
<dbReference type="Proteomes" id="UP000177698">
    <property type="component" value="Unassembled WGS sequence"/>
</dbReference>
<keyword evidence="1" id="KW-0472">Membrane</keyword>
<feature type="transmembrane region" description="Helical" evidence="1">
    <location>
        <begin position="15"/>
        <end position="34"/>
    </location>
</feature>
<dbReference type="EMBL" id="MGAG01000002">
    <property type="protein sequence ID" value="OGK42460.1"/>
    <property type="molecule type" value="Genomic_DNA"/>
</dbReference>
<gene>
    <name evidence="3" type="ORF">A2954_01295</name>
</gene>
<proteinExistence type="predicted"/>
<comment type="caution">
    <text evidence="3">The sequence shown here is derived from an EMBL/GenBank/DDBJ whole genome shotgun (WGS) entry which is preliminary data.</text>
</comment>
<reference evidence="3 4" key="1">
    <citation type="journal article" date="2016" name="Nat. Commun.">
        <title>Thousands of microbial genomes shed light on interconnected biogeochemical processes in an aquifer system.</title>
        <authorList>
            <person name="Anantharaman K."/>
            <person name="Brown C.T."/>
            <person name="Hug L.A."/>
            <person name="Sharon I."/>
            <person name="Castelle C.J."/>
            <person name="Probst A.J."/>
            <person name="Thomas B.C."/>
            <person name="Singh A."/>
            <person name="Wilkins M.J."/>
            <person name="Karaoz U."/>
            <person name="Brodie E.L."/>
            <person name="Williams K.H."/>
            <person name="Hubbard S.S."/>
            <person name="Banfield J.F."/>
        </authorList>
    </citation>
    <scope>NUCLEOTIDE SEQUENCE [LARGE SCALE GENOMIC DNA]</scope>
</reference>
<feature type="domain" description="NAD-dependent epimerase/dehydratase" evidence="2">
    <location>
        <begin position="15"/>
        <end position="96"/>
    </location>
</feature>